<dbReference type="FunFam" id="3.40.605.10:FF:000011">
    <property type="entry name" value="ALD5p Mitochondrial aldehyde dehydrogenase"/>
    <property type="match status" value="1"/>
</dbReference>
<dbReference type="Gramene" id="EFJ38813">
    <property type="protein sequence ID" value="EFJ38813"/>
    <property type="gene ID" value="SELMODRAFT_164447"/>
</dbReference>
<dbReference type="AlphaFoldDB" id="D8QNT7"/>
<dbReference type="Gene3D" id="3.40.605.10">
    <property type="entry name" value="Aldehyde Dehydrogenase, Chain A, domain 1"/>
    <property type="match status" value="1"/>
</dbReference>
<dbReference type="SUPFAM" id="SSF53720">
    <property type="entry name" value="ALDH-like"/>
    <property type="match status" value="1"/>
</dbReference>
<sequence>MAPSTISDLPIGPAPVSVKYTKLFIDGQFVDAVSGRTFETLDPRNGEVISKVAEADKQDVDVAVKAARKAFDHGPWPRLSGYARGRILLKFADLLEHHFDELAALETLDNGKPLDLVKYVDLPMALRLLRSFAGFADKICGKTVKIDGPYHAYTLLEPIGVVGQIIPWNFPLIMFFLKISPALAAGNTIVLKTAEQTPLSALFCASLLKEAGLPPGVLNILSGFGPTAGAAISSHNDVDKIAFTGSTDVGKLVMEAAAKSNLKAVSLELGGKSPMIVLDDADVDVAVELAHLALFFNVGQCCVAGSRVFVQEGIYDEFLRKAADRAKRRVTGDSFQSGVDHGPVVDQQQFDRVLGYVEIGKREGARLVTGGCRIGSRGFYIEPTIFADVEDYMRIAREEIFGPVMSVLKFRTIDEVIQRANDTAYGLAAGIVTKDLNSANRLTRSLRAGTVWINCYHVFDPALPFGGYKMSGIGRENGKQVLYQYSQVKSVVTPVESPWL</sequence>
<dbReference type="KEGG" id="smo:SELMODRAFT_164447"/>
<evidence type="ECO:0000256" key="5">
    <source>
        <dbReference type="RuleBase" id="RU003345"/>
    </source>
</evidence>
<dbReference type="GO" id="GO:0019752">
    <property type="term" value="P:carboxylic acid metabolic process"/>
    <property type="evidence" value="ECO:0007669"/>
    <property type="project" value="UniProtKB-ARBA"/>
</dbReference>
<dbReference type="GO" id="GO:0004029">
    <property type="term" value="F:aldehyde dehydrogenase (NAD+) activity"/>
    <property type="evidence" value="ECO:0000318"/>
    <property type="project" value="GO_Central"/>
</dbReference>
<comment type="similarity">
    <text evidence="1 5">Belongs to the aldehyde dehydrogenase family.</text>
</comment>
<evidence type="ECO:0000259" key="6">
    <source>
        <dbReference type="Pfam" id="PF00171"/>
    </source>
</evidence>
<dbReference type="Gene3D" id="3.40.309.10">
    <property type="entry name" value="Aldehyde Dehydrogenase, Chain A, domain 2"/>
    <property type="match status" value="1"/>
</dbReference>
<dbReference type="Pfam" id="PF00171">
    <property type="entry name" value="Aldedh"/>
    <property type="match status" value="1"/>
</dbReference>
<dbReference type="PROSITE" id="PS00687">
    <property type="entry name" value="ALDEHYDE_DEHYDR_GLU"/>
    <property type="match status" value="1"/>
</dbReference>
<keyword evidence="8" id="KW-1185">Reference proteome</keyword>
<dbReference type="eggNOG" id="KOG2450">
    <property type="taxonomic scope" value="Eukaryota"/>
</dbReference>
<dbReference type="InParanoid" id="D8QNT7"/>
<reference evidence="7 8" key="1">
    <citation type="journal article" date="2011" name="Science">
        <title>The Selaginella genome identifies genetic changes associated with the evolution of vascular plants.</title>
        <authorList>
            <person name="Banks J.A."/>
            <person name="Nishiyama T."/>
            <person name="Hasebe M."/>
            <person name="Bowman J.L."/>
            <person name="Gribskov M."/>
            <person name="dePamphilis C."/>
            <person name="Albert V.A."/>
            <person name="Aono N."/>
            <person name="Aoyama T."/>
            <person name="Ambrose B.A."/>
            <person name="Ashton N.W."/>
            <person name="Axtell M.J."/>
            <person name="Barker E."/>
            <person name="Barker M.S."/>
            <person name="Bennetzen J.L."/>
            <person name="Bonawitz N.D."/>
            <person name="Chapple C."/>
            <person name="Cheng C."/>
            <person name="Correa L.G."/>
            <person name="Dacre M."/>
            <person name="DeBarry J."/>
            <person name="Dreyer I."/>
            <person name="Elias M."/>
            <person name="Engstrom E.M."/>
            <person name="Estelle M."/>
            <person name="Feng L."/>
            <person name="Finet C."/>
            <person name="Floyd S.K."/>
            <person name="Frommer W.B."/>
            <person name="Fujita T."/>
            <person name="Gramzow L."/>
            <person name="Gutensohn M."/>
            <person name="Harholt J."/>
            <person name="Hattori M."/>
            <person name="Heyl A."/>
            <person name="Hirai T."/>
            <person name="Hiwatashi Y."/>
            <person name="Ishikawa M."/>
            <person name="Iwata M."/>
            <person name="Karol K.G."/>
            <person name="Koehler B."/>
            <person name="Kolukisaoglu U."/>
            <person name="Kubo M."/>
            <person name="Kurata T."/>
            <person name="Lalonde S."/>
            <person name="Li K."/>
            <person name="Li Y."/>
            <person name="Litt A."/>
            <person name="Lyons E."/>
            <person name="Manning G."/>
            <person name="Maruyama T."/>
            <person name="Michael T.P."/>
            <person name="Mikami K."/>
            <person name="Miyazaki S."/>
            <person name="Morinaga S."/>
            <person name="Murata T."/>
            <person name="Mueller-Roeber B."/>
            <person name="Nelson D.R."/>
            <person name="Obara M."/>
            <person name="Oguri Y."/>
            <person name="Olmstead R.G."/>
            <person name="Onodera N."/>
            <person name="Petersen B.L."/>
            <person name="Pils B."/>
            <person name="Prigge M."/>
            <person name="Rensing S.A."/>
            <person name="Riano-Pachon D.M."/>
            <person name="Roberts A.W."/>
            <person name="Sato Y."/>
            <person name="Scheller H.V."/>
            <person name="Schulz B."/>
            <person name="Schulz C."/>
            <person name="Shakirov E.V."/>
            <person name="Shibagaki N."/>
            <person name="Shinohara N."/>
            <person name="Shippen D.E."/>
            <person name="Soerensen I."/>
            <person name="Sotooka R."/>
            <person name="Sugimoto N."/>
            <person name="Sugita M."/>
            <person name="Sumikawa N."/>
            <person name="Tanurdzic M."/>
            <person name="Theissen G."/>
            <person name="Ulvskov P."/>
            <person name="Wakazuki S."/>
            <person name="Weng J.K."/>
            <person name="Willats W.W."/>
            <person name="Wipf D."/>
            <person name="Wolf P.G."/>
            <person name="Yang L."/>
            <person name="Zimmer A.D."/>
            <person name="Zhu Q."/>
            <person name="Mitros T."/>
            <person name="Hellsten U."/>
            <person name="Loque D."/>
            <person name="Otillar R."/>
            <person name="Salamov A."/>
            <person name="Schmutz J."/>
            <person name="Shapiro H."/>
            <person name="Lindquist E."/>
            <person name="Lucas S."/>
            <person name="Rokhsar D."/>
            <person name="Grigoriev I.V."/>
        </authorList>
    </citation>
    <scope>NUCLEOTIDE SEQUENCE [LARGE SCALE GENOMIC DNA]</scope>
</reference>
<dbReference type="InterPro" id="IPR016163">
    <property type="entry name" value="Ald_DH_C"/>
</dbReference>
<feature type="domain" description="Aldehyde dehydrogenase" evidence="6">
    <location>
        <begin position="30"/>
        <end position="491"/>
    </location>
</feature>
<dbReference type="InterPro" id="IPR016162">
    <property type="entry name" value="Ald_DH_N"/>
</dbReference>
<evidence type="ECO:0000256" key="1">
    <source>
        <dbReference type="ARBA" id="ARBA00009986"/>
    </source>
</evidence>
<evidence type="ECO:0000256" key="4">
    <source>
        <dbReference type="PROSITE-ProRule" id="PRU10007"/>
    </source>
</evidence>
<dbReference type="InterPro" id="IPR016161">
    <property type="entry name" value="Ald_DH/histidinol_DH"/>
</dbReference>
<dbReference type="EMBL" id="GL377565">
    <property type="protein sequence ID" value="EFJ38813.1"/>
    <property type="molecule type" value="Genomic_DNA"/>
</dbReference>
<organism evidence="8">
    <name type="scientific">Selaginella moellendorffii</name>
    <name type="common">Spikemoss</name>
    <dbReference type="NCBI Taxonomy" id="88036"/>
    <lineage>
        <taxon>Eukaryota</taxon>
        <taxon>Viridiplantae</taxon>
        <taxon>Streptophyta</taxon>
        <taxon>Embryophyta</taxon>
        <taxon>Tracheophyta</taxon>
        <taxon>Lycopodiopsida</taxon>
        <taxon>Selaginellales</taxon>
        <taxon>Selaginellaceae</taxon>
        <taxon>Selaginella</taxon>
    </lineage>
</organism>
<feature type="active site" evidence="4">
    <location>
        <position position="268"/>
    </location>
</feature>
<evidence type="ECO:0000313" key="8">
    <source>
        <dbReference type="Proteomes" id="UP000001514"/>
    </source>
</evidence>
<dbReference type="InterPro" id="IPR015590">
    <property type="entry name" value="Aldehyde_DH_dom"/>
</dbReference>
<accession>D8QNT7</accession>
<dbReference type="OrthoDB" id="310895at2759"/>
<keyword evidence="3" id="KW-0520">NAD</keyword>
<evidence type="ECO:0000256" key="2">
    <source>
        <dbReference type="ARBA" id="ARBA00023002"/>
    </source>
</evidence>
<dbReference type="GO" id="GO:0005739">
    <property type="term" value="C:mitochondrion"/>
    <property type="evidence" value="ECO:0007669"/>
    <property type="project" value="UniProtKB-ARBA"/>
</dbReference>
<name>D8QNT7_SELML</name>
<dbReference type="InterPro" id="IPR029510">
    <property type="entry name" value="Ald_DH_CS_GLU"/>
</dbReference>
<dbReference type="Proteomes" id="UP000001514">
    <property type="component" value="Unassembled WGS sequence"/>
</dbReference>
<evidence type="ECO:0000313" key="7">
    <source>
        <dbReference type="EMBL" id="EFJ38813.1"/>
    </source>
</evidence>
<dbReference type="FunFam" id="3.40.309.10:FF:000001">
    <property type="entry name" value="Mitochondrial aldehyde dehydrogenase 2"/>
    <property type="match status" value="1"/>
</dbReference>
<proteinExistence type="inferred from homology"/>
<dbReference type="PANTHER" id="PTHR11699">
    <property type="entry name" value="ALDEHYDE DEHYDROGENASE-RELATED"/>
    <property type="match status" value="1"/>
</dbReference>
<dbReference type="STRING" id="88036.D8QNT7"/>
<protein>
    <recommendedName>
        <fullName evidence="6">Aldehyde dehydrogenase domain-containing protein</fullName>
    </recommendedName>
</protein>
<dbReference type="OMA" id="KTYMGPL"/>
<gene>
    <name evidence="7" type="ORF">SELMODRAFT_164447</name>
</gene>
<keyword evidence="2 5" id="KW-0560">Oxidoreductase</keyword>
<dbReference type="FunFam" id="3.40.605.10:FF:000026">
    <property type="entry name" value="Aldehyde dehydrogenase, putative"/>
    <property type="match status" value="1"/>
</dbReference>
<dbReference type="HOGENOM" id="CLU_005391_0_1_1"/>
<evidence type="ECO:0000256" key="3">
    <source>
        <dbReference type="ARBA" id="ARBA00023027"/>
    </source>
</evidence>